<dbReference type="InterPro" id="IPR003593">
    <property type="entry name" value="AAA+_ATPase"/>
</dbReference>
<evidence type="ECO:0000256" key="1">
    <source>
        <dbReference type="ARBA" id="ARBA00004651"/>
    </source>
</evidence>
<keyword evidence="12" id="KW-1185">Reference proteome</keyword>
<evidence type="ECO:0000256" key="6">
    <source>
        <dbReference type="ARBA" id="ARBA00022989"/>
    </source>
</evidence>
<protein>
    <submittedName>
        <fullName evidence="11">Peroxisomal fatty acyl CoA ABC transporter transmembrane ATP-binding protein</fullName>
    </submittedName>
</protein>
<dbReference type="InterPro" id="IPR050835">
    <property type="entry name" value="ABC_transporter_sub-D"/>
</dbReference>
<comment type="subcellular location">
    <subcellularLocation>
        <location evidence="1">Cell membrane</location>
        <topology evidence="1">Multi-pass membrane protein</topology>
    </subcellularLocation>
</comment>
<feature type="transmembrane region" description="Helical" evidence="8">
    <location>
        <begin position="162"/>
        <end position="185"/>
    </location>
</feature>
<dbReference type="CDD" id="cd03223">
    <property type="entry name" value="ABCD_peroxisomal_ALDP"/>
    <property type="match status" value="1"/>
</dbReference>
<feature type="transmembrane region" description="Helical" evidence="8">
    <location>
        <begin position="86"/>
        <end position="111"/>
    </location>
</feature>
<dbReference type="KEGG" id="glt:GlitD10_1241"/>
<dbReference type="InterPro" id="IPR027417">
    <property type="entry name" value="P-loop_NTPase"/>
</dbReference>
<dbReference type="PANTHER" id="PTHR11384">
    <property type="entry name" value="ATP-BINDING CASSETTE, SUB-FAMILY D MEMBER"/>
    <property type="match status" value="1"/>
</dbReference>
<gene>
    <name evidence="11" type="primary">yddA</name>
    <name evidence="11" type="ORF">GlitD10_1241</name>
</gene>
<name>A0A1J0ACC3_9CYAN</name>
<feature type="transmembrane region" description="Helical" evidence="8">
    <location>
        <begin position="38"/>
        <end position="66"/>
    </location>
</feature>
<dbReference type="InterPro" id="IPR011527">
    <property type="entry name" value="ABC1_TM_dom"/>
</dbReference>
<evidence type="ECO:0000259" key="9">
    <source>
        <dbReference type="PROSITE" id="PS50893"/>
    </source>
</evidence>
<dbReference type="SUPFAM" id="SSF90123">
    <property type="entry name" value="ABC transporter transmembrane region"/>
    <property type="match status" value="1"/>
</dbReference>
<dbReference type="Pfam" id="PF00005">
    <property type="entry name" value="ABC_tran"/>
    <property type="match status" value="1"/>
</dbReference>
<sequence>MTRGVSSTAQFNFDRRLWRRFIKIAQPYFYPQEHRLNFWGFAALILVLLIAVVCIAFFVAVGGTLLGESLAPVFVNKYAGGLVKQVKGLVASPAIFWAGGGLIFSALAFGLMRRAVLPRWKQWSLLGLLLFLSFAVNGANVSLSYIFRFIDTALGEKNQSTFWLNLTLYGGLIITAIPILVGYRFTRLKLGLYWREWLTQSFLSDYFNDRSYYELDSNSSHTEIDNPDQRIAEDIRSFTSVTLSFLLDVLDTVLTLISFTAILYTISKPLTYGLLLYATVGTLIAVLAGRRLIKINYDQLRLEADFRYGMVHVRDNAESIAFYRGETQELRQVSRRFGLVIGNFNLLIIWQALIDLFQYGYNYFTRVVPYVIVAPLYFSGQTDLGTITQAYIAFSQVLGALSLVTNQIQQISSFAAGVNRLGAFEEVLSRPDGLEPPVDSHIQTQTAQQLSIQRMTLLTPNSEQELVRDLTVNLAPDERLLIVGASGAGKSSILRAVAGLWTNGSGIVVRPEISEMLFLPQRPYMLLGTLREQLLYPRNEETITNEQLQQVLQRVNLPYLMDRFNWDEILDWSTVLSLGEQQRLAFARVFLYQPHYAILDEATSALDVTNERHLYHQLQSTAVVYLSVGHRPTLVDYHQKVLELTGGGAWQVLTIEEYRLKLAQMVG</sequence>
<dbReference type="InterPro" id="IPR003439">
    <property type="entry name" value="ABC_transporter-like_ATP-bd"/>
</dbReference>
<keyword evidence="3 8" id="KW-0812">Transmembrane</keyword>
<dbReference type="PROSITE" id="PS00211">
    <property type="entry name" value="ABC_TRANSPORTER_1"/>
    <property type="match status" value="1"/>
</dbReference>
<dbReference type="PROSITE" id="PS50929">
    <property type="entry name" value="ABC_TM1F"/>
    <property type="match status" value="1"/>
</dbReference>
<evidence type="ECO:0000313" key="12">
    <source>
        <dbReference type="Proteomes" id="UP000180235"/>
    </source>
</evidence>
<feature type="domain" description="ABC transporter" evidence="9">
    <location>
        <begin position="452"/>
        <end position="666"/>
    </location>
</feature>
<dbReference type="SUPFAM" id="SSF52540">
    <property type="entry name" value="P-loop containing nucleoside triphosphate hydrolases"/>
    <property type="match status" value="1"/>
</dbReference>
<evidence type="ECO:0000256" key="3">
    <source>
        <dbReference type="ARBA" id="ARBA00022692"/>
    </source>
</evidence>
<dbReference type="STRING" id="1188229.GlitD10_1241"/>
<dbReference type="InterPro" id="IPR036640">
    <property type="entry name" value="ABC1_TM_sf"/>
</dbReference>
<dbReference type="Gene3D" id="3.40.50.300">
    <property type="entry name" value="P-loop containing nucleotide triphosphate hydrolases"/>
    <property type="match status" value="1"/>
</dbReference>
<keyword evidence="7 8" id="KW-0472">Membrane</keyword>
<dbReference type="GO" id="GO:0016887">
    <property type="term" value="F:ATP hydrolysis activity"/>
    <property type="evidence" value="ECO:0007669"/>
    <property type="project" value="InterPro"/>
</dbReference>
<keyword evidence="6 8" id="KW-1133">Transmembrane helix</keyword>
<keyword evidence="2" id="KW-0813">Transport</keyword>
<evidence type="ECO:0000256" key="8">
    <source>
        <dbReference type="SAM" id="Phobius"/>
    </source>
</evidence>
<dbReference type="RefSeq" id="WP_071454132.1">
    <property type="nucleotide sequence ID" value="NZ_CP017675.1"/>
</dbReference>
<reference evidence="11 12" key="1">
    <citation type="submission" date="2016-10" db="EMBL/GenBank/DDBJ databases">
        <title>Description of Gloeomargarita lithophora gen. nov., sp. nov., a thylakoid-bearing basal-branching cyanobacterium with intracellular carbonates, and proposal for Gloeomargaritales ord. nov.</title>
        <authorList>
            <person name="Moreira D."/>
            <person name="Tavera R."/>
            <person name="Benzerara K."/>
            <person name="Skouri-Panet F."/>
            <person name="Couradeau E."/>
            <person name="Gerard E."/>
            <person name="Loussert C."/>
            <person name="Novelo E."/>
            <person name="Zivanovic Y."/>
            <person name="Lopez-Garcia P."/>
        </authorList>
    </citation>
    <scope>NUCLEOTIDE SEQUENCE [LARGE SCALE GENOMIC DNA]</scope>
    <source>
        <strain evidence="11 12">D10</strain>
    </source>
</reference>
<dbReference type="Proteomes" id="UP000180235">
    <property type="component" value="Chromosome"/>
</dbReference>
<evidence type="ECO:0000256" key="4">
    <source>
        <dbReference type="ARBA" id="ARBA00022741"/>
    </source>
</evidence>
<feature type="transmembrane region" description="Helical" evidence="8">
    <location>
        <begin position="245"/>
        <end position="266"/>
    </location>
</feature>
<dbReference type="PROSITE" id="PS50893">
    <property type="entry name" value="ABC_TRANSPORTER_2"/>
    <property type="match status" value="1"/>
</dbReference>
<evidence type="ECO:0000256" key="2">
    <source>
        <dbReference type="ARBA" id="ARBA00022448"/>
    </source>
</evidence>
<feature type="transmembrane region" description="Helical" evidence="8">
    <location>
        <begin position="272"/>
        <end position="293"/>
    </location>
</feature>
<dbReference type="InterPro" id="IPR017871">
    <property type="entry name" value="ABC_transporter-like_CS"/>
</dbReference>
<keyword evidence="4" id="KW-0547">Nucleotide-binding</keyword>
<dbReference type="GO" id="GO:0005524">
    <property type="term" value="F:ATP binding"/>
    <property type="evidence" value="ECO:0007669"/>
    <property type="project" value="UniProtKB-KW"/>
</dbReference>
<dbReference type="EMBL" id="CP017675">
    <property type="protein sequence ID" value="APB33561.1"/>
    <property type="molecule type" value="Genomic_DNA"/>
</dbReference>
<organism evidence="11 12">
    <name type="scientific">Gloeomargarita lithophora Alchichica-D10</name>
    <dbReference type="NCBI Taxonomy" id="1188229"/>
    <lineage>
        <taxon>Bacteria</taxon>
        <taxon>Bacillati</taxon>
        <taxon>Cyanobacteriota</taxon>
        <taxon>Cyanophyceae</taxon>
        <taxon>Gloeomargaritales</taxon>
        <taxon>Gloeomargaritaceae</taxon>
        <taxon>Gloeomargarita</taxon>
    </lineage>
</organism>
<accession>A0A1J0ACC3</accession>
<dbReference type="AlphaFoldDB" id="A0A1J0ACC3"/>
<evidence type="ECO:0000313" key="11">
    <source>
        <dbReference type="EMBL" id="APB33561.1"/>
    </source>
</evidence>
<evidence type="ECO:0000256" key="5">
    <source>
        <dbReference type="ARBA" id="ARBA00022840"/>
    </source>
</evidence>
<dbReference type="PANTHER" id="PTHR11384:SF59">
    <property type="entry name" value="LYSOSOMAL COBALAMIN TRANSPORTER ABCD4"/>
    <property type="match status" value="1"/>
</dbReference>
<dbReference type="Gene3D" id="1.20.1560.10">
    <property type="entry name" value="ABC transporter type 1, transmembrane domain"/>
    <property type="match status" value="1"/>
</dbReference>
<dbReference type="GO" id="GO:0005886">
    <property type="term" value="C:plasma membrane"/>
    <property type="evidence" value="ECO:0007669"/>
    <property type="project" value="UniProtKB-SubCell"/>
</dbReference>
<proteinExistence type="predicted"/>
<feature type="domain" description="ABC transmembrane type-1" evidence="10">
    <location>
        <begin position="128"/>
        <end position="413"/>
    </location>
</feature>
<keyword evidence="5 11" id="KW-0067">ATP-binding</keyword>
<dbReference type="Pfam" id="PF06472">
    <property type="entry name" value="ABC_membrane_2"/>
    <property type="match status" value="1"/>
</dbReference>
<feature type="transmembrane region" description="Helical" evidence="8">
    <location>
        <begin position="337"/>
        <end position="354"/>
    </location>
</feature>
<dbReference type="GO" id="GO:0140359">
    <property type="term" value="F:ABC-type transporter activity"/>
    <property type="evidence" value="ECO:0007669"/>
    <property type="project" value="InterPro"/>
</dbReference>
<dbReference type="SMART" id="SM00382">
    <property type="entry name" value="AAA"/>
    <property type="match status" value="1"/>
</dbReference>
<dbReference type="OrthoDB" id="9810134at2"/>
<evidence type="ECO:0000256" key="7">
    <source>
        <dbReference type="ARBA" id="ARBA00023136"/>
    </source>
</evidence>
<evidence type="ECO:0000259" key="10">
    <source>
        <dbReference type="PROSITE" id="PS50929"/>
    </source>
</evidence>
<feature type="transmembrane region" description="Helical" evidence="8">
    <location>
        <begin position="123"/>
        <end position="150"/>
    </location>
</feature>